<feature type="domain" description="RsdA/BaiN/AoA(So)-like insert" evidence="5">
    <location>
        <begin position="190"/>
        <end position="333"/>
    </location>
</feature>
<evidence type="ECO:0000256" key="2">
    <source>
        <dbReference type="ARBA" id="ARBA00022630"/>
    </source>
</evidence>
<name>A0A2G8RFL6_9RHOB</name>
<dbReference type="Gene3D" id="3.50.50.60">
    <property type="entry name" value="FAD/NAD(P)-binding domain"/>
    <property type="match status" value="1"/>
</dbReference>
<evidence type="ECO:0000313" key="7">
    <source>
        <dbReference type="Proteomes" id="UP000231259"/>
    </source>
</evidence>
<dbReference type="InterPro" id="IPR055178">
    <property type="entry name" value="RsdA/BaiN/AoA(So)-like_dom"/>
</dbReference>
<dbReference type="InterPro" id="IPR022460">
    <property type="entry name" value="Flavoprotein_PP4765"/>
</dbReference>
<dbReference type="PANTHER" id="PTHR42887:SF1">
    <property type="entry name" value="BLR3961 PROTEIN"/>
    <property type="match status" value="1"/>
</dbReference>
<dbReference type="OrthoDB" id="5288829at2"/>
<organism evidence="6 7">
    <name type="scientific">Puniceibacterium antarcticum</name>
    <dbReference type="NCBI Taxonomy" id="1206336"/>
    <lineage>
        <taxon>Bacteria</taxon>
        <taxon>Pseudomonadati</taxon>
        <taxon>Pseudomonadota</taxon>
        <taxon>Alphaproteobacteria</taxon>
        <taxon>Rhodobacterales</taxon>
        <taxon>Paracoccaceae</taxon>
        <taxon>Puniceibacterium</taxon>
    </lineage>
</organism>
<dbReference type="RefSeq" id="WP_099910838.1">
    <property type="nucleotide sequence ID" value="NZ_AWWI01000064.1"/>
</dbReference>
<keyword evidence="2" id="KW-0285">Flavoprotein</keyword>
<sequence length="400" mass="42067">MTCDALVIGGGPAGLMAAEALLAAGRKVLLAEAKPSLARKFLMAGKSGLNLTKAEDADAFLAAYGDRTPQLAPMLTDFGPDAVQAWAKDLGQPLFTGSTGRVFPTAMKASPLLRAWLARLTEQGLDIRTRWRWTGWQHPAFQFDTPDGPQALTPQLTVLALGGASWARLGSDGLWADRLQTAGIPLAPFRPSNAGLQVAWSAHMTRHFGAPLKNVTFHAGPLTSRGEAVISTRGVEGGGIYPLTPALRDGAALRLDLTPDLSLQQVTDRLTQAGSRQSLSNTLRKALSLTPAAQALLQECARPLPREAAKLAQIIKTLTVPHAGVRPMDEAISTAGGVPFAALDTSLMLRNAPGVFCAGEMLDWEAPTGGYLLTACMATGLWAGRHAARFTPGSTTSPAG</sequence>
<dbReference type="SUPFAM" id="SSF160996">
    <property type="entry name" value="HI0933 insert domain-like"/>
    <property type="match status" value="1"/>
</dbReference>
<dbReference type="Proteomes" id="UP000231259">
    <property type="component" value="Unassembled WGS sequence"/>
</dbReference>
<dbReference type="InterPro" id="IPR023166">
    <property type="entry name" value="BaiN-like_dom_sf"/>
</dbReference>
<feature type="domain" description="RsdA/BaiN/AoA(So)-like Rossmann fold-like" evidence="4">
    <location>
        <begin position="4"/>
        <end position="385"/>
    </location>
</feature>
<dbReference type="PANTHER" id="PTHR42887">
    <property type="entry name" value="OS12G0638800 PROTEIN"/>
    <property type="match status" value="1"/>
</dbReference>
<evidence type="ECO:0008006" key="8">
    <source>
        <dbReference type="Google" id="ProtNLM"/>
    </source>
</evidence>
<gene>
    <name evidence="6" type="ORF">P775_10345</name>
</gene>
<dbReference type="EMBL" id="AWWI01000064">
    <property type="protein sequence ID" value="PIL20340.1"/>
    <property type="molecule type" value="Genomic_DNA"/>
</dbReference>
<dbReference type="InterPro" id="IPR004792">
    <property type="entry name" value="BaiN-like"/>
</dbReference>
<reference evidence="6 7" key="1">
    <citation type="submission" date="2013-09" db="EMBL/GenBank/DDBJ databases">
        <title>Genome sequencing of Phaeobacter antarcticus sp. nov. SM1211.</title>
        <authorList>
            <person name="Zhang X.-Y."/>
            <person name="Liu C."/>
            <person name="Chen X.-L."/>
            <person name="Xie B.-B."/>
            <person name="Qin Q.-L."/>
            <person name="Rong J.-C."/>
            <person name="Zhang Y.-Z."/>
        </authorList>
    </citation>
    <scope>NUCLEOTIDE SEQUENCE [LARGE SCALE GENOMIC DNA]</scope>
    <source>
        <strain evidence="6 7">SM1211</strain>
    </source>
</reference>
<accession>A0A2G8RFL6</accession>
<proteinExistence type="predicted"/>
<dbReference type="Gene3D" id="1.10.8.260">
    <property type="entry name" value="HI0933 insert domain-like"/>
    <property type="match status" value="1"/>
</dbReference>
<keyword evidence="7" id="KW-1185">Reference proteome</keyword>
<dbReference type="InterPro" id="IPR036188">
    <property type="entry name" value="FAD/NAD-bd_sf"/>
</dbReference>
<comment type="caution">
    <text evidence="6">The sequence shown here is derived from an EMBL/GenBank/DDBJ whole genome shotgun (WGS) entry which is preliminary data.</text>
</comment>
<dbReference type="InterPro" id="IPR057661">
    <property type="entry name" value="RsdA/BaiN/AoA(So)_Rossmann"/>
</dbReference>
<dbReference type="Gene3D" id="2.40.30.10">
    <property type="entry name" value="Translation factors"/>
    <property type="match status" value="1"/>
</dbReference>
<dbReference type="Pfam" id="PF03486">
    <property type="entry name" value="HI0933_like"/>
    <property type="match status" value="1"/>
</dbReference>
<dbReference type="SUPFAM" id="SSF51905">
    <property type="entry name" value="FAD/NAD(P)-binding domain"/>
    <property type="match status" value="1"/>
</dbReference>
<evidence type="ECO:0000313" key="6">
    <source>
        <dbReference type="EMBL" id="PIL20340.1"/>
    </source>
</evidence>
<dbReference type="PRINTS" id="PR00420">
    <property type="entry name" value="RNGMNOXGNASE"/>
</dbReference>
<dbReference type="NCBIfam" id="TIGR00275">
    <property type="entry name" value="aminoacetone oxidase family FAD-binding enzyme"/>
    <property type="match status" value="1"/>
</dbReference>
<dbReference type="NCBIfam" id="TIGR03862">
    <property type="entry name" value="flavo_PP4765"/>
    <property type="match status" value="1"/>
</dbReference>
<evidence type="ECO:0000259" key="4">
    <source>
        <dbReference type="Pfam" id="PF03486"/>
    </source>
</evidence>
<evidence type="ECO:0000256" key="3">
    <source>
        <dbReference type="ARBA" id="ARBA00022827"/>
    </source>
</evidence>
<dbReference type="Pfam" id="PF22780">
    <property type="entry name" value="HI0933_like_1st"/>
    <property type="match status" value="1"/>
</dbReference>
<evidence type="ECO:0000256" key="1">
    <source>
        <dbReference type="ARBA" id="ARBA00001974"/>
    </source>
</evidence>
<protein>
    <recommendedName>
        <fullName evidence="8">NAD(FAD)-utilizing dehydrogenase</fullName>
    </recommendedName>
</protein>
<comment type="cofactor">
    <cofactor evidence="1">
        <name>FAD</name>
        <dbReference type="ChEBI" id="CHEBI:57692"/>
    </cofactor>
</comment>
<evidence type="ECO:0000259" key="5">
    <source>
        <dbReference type="Pfam" id="PF22780"/>
    </source>
</evidence>
<keyword evidence="3" id="KW-0274">FAD</keyword>
<dbReference type="AlphaFoldDB" id="A0A2G8RFL6"/>